<organism evidence="6 7">
    <name type="scientific">Acanthamoeba polyphaga moumouvirus</name>
    <dbReference type="NCBI Taxonomy" id="1269028"/>
    <lineage>
        <taxon>Viruses</taxon>
        <taxon>Varidnaviria</taxon>
        <taxon>Bamfordvirae</taxon>
        <taxon>Nucleocytoviricota</taxon>
        <taxon>Megaviricetes</taxon>
        <taxon>Imitervirales</taxon>
        <taxon>Mimiviridae</taxon>
        <taxon>Megamimivirinae</taxon>
        <taxon>Moumouvirus</taxon>
    </lineage>
</organism>
<evidence type="ECO:0000256" key="1">
    <source>
        <dbReference type="ARBA" id="ARBA00022723"/>
    </source>
</evidence>
<evidence type="ECO:0000256" key="3">
    <source>
        <dbReference type="ARBA" id="ARBA00022833"/>
    </source>
</evidence>
<accession>L7RCC5</accession>
<feature type="zinc finger region" description="C3H1-type" evidence="4">
    <location>
        <begin position="58"/>
        <end position="86"/>
    </location>
</feature>
<dbReference type="PROSITE" id="PS50103">
    <property type="entry name" value="ZF_C3H1"/>
    <property type="match status" value="1"/>
</dbReference>
<gene>
    <name evidence="6" type="ORF">Moumou_00406</name>
</gene>
<keyword evidence="2 4" id="KW-0863">Zinc-finger</keyword>
<evidence type="ECO:0000313" key="6">
    <source>
        <dbReference type="EMBL" id="AGC01942.1"/>
    </source>
</evidence>
<protein>
    <recommendedName>
        <fullName evidence="5">C3H1-type domain-containing protein</fullName>
    </recommendedName>
</protein>
<keyword evidence="7" id="KW-1185">Reference proteome</keyword>
<dbReference type="SUPFAM" id="SSF90229">
    <property type="entry name" value="CCCH zinc finger"/>
    <property type="match status" value="1"/>
</dbReference>
<name>L7RCC5_9VIRU</name>
<evidence type="ECO:0000259" key="5">
    <source>
        <dbReference type="PROSITE" id="PS50103"/>
    </source>
</evidence>
<evidence type="ECO:0000313" key="7">
    <source>
        <dbReference type="Proteomes" id="UP000201640"/>
    </source>
</evidence>
<dbReference type="EMBL" id="JX962719">
    <property type="protein sequence ID" value="AGC01942.1"/>
    <property type="molecule type" value="Genomic_DNA"/>
</dbReference>
<proteinExistence type="predicted"/>
<dbReference type="Proteomes" id="UP000201640">
    <property type="component" value="Segment"/>
</dbReference>
<dbReference type="OrthoDB" id="12507at10239"/>
<reference evidence="6 7" key="1">
    <citation type="journal article" date="2012" name="Genome Biol. Evol.">
        <title>Related Giant Viruses in Distant Locations and Different Habitats: Acanthamoeba polyphaga moumouvirus Represents a Third Lineage of the Mimiviridae That Is Close to the Megavirus Lineage.</title>
        <authorList>
            <person name="Yoosuf N."/>
            <person name="Yutin N."/>
            <person name="Colson P."/>
            <person name="Shabalina S.A."/>
            <person name="Pagnier I."/>
            <person name="Robert C."/>
            <person name="Azza S."/>
            <person name="Klose T."/>
            <person name="Wong J."/>
            <person name="Rossmann M.G."/>
            <person name="La Scola B."/>
            <person name="Raoult D."/>
            <person name="Koonin E.V."/>
        </authorList>
    </citation>
    <scope>NUCLEOTIDE SEQUENCE [LARGE SCALE GENOMIC DNA]</scope>
    <source>
        <strain evidence="6 7">M10A</strain>
    </source>
</reference>
<evidence type="ECO:0000256" key="2">
    <source>
        <dbReference type="ARBA" id="ARBA00022771"/>
    </source>
</evidence>
<keyword evidence="1 4" id="KW-0479">Metal-binding</keyword>
<evidence type="ECO:0000256" key="4">
    <source>
        <dbReference type="PROSITE-ProRule" id="PRU00723"/>
    </source>
</evidence>
<dbReference type="InterPro" id="IPR036855">
    <property type="entry name" value="Znf_CCCH_sf"/>
</dbReference>
<dbReference type="InterPro" id="IPR000571">
    <property type="entry name" value="Znf_CCCH"/>
</dbReference>
<dbReference type="GeneID" id="14445495"/>
<sequence length="277" mass="32741">MDSDFSTFTTNQNNEYNYEIEDDGYDSNDEIKIEITDSKNGKLYTHIYTVPYRPTHCNEKRLLCFSINNNEKCVYGSHCTYAHSLEEQVIDEDKKYLYQMVLDENLMNFSSINEPKKEEIYKRLLYLTHLCDQCKTKKCTGGFNCRNGVCNFGLKICKNDLLTGECINKITDMKIDNFVVEKLGETNFKSAELYQGCINGHHLSLRGLIPYYKYIHQKENSKKNKYQSVRYIDIDPLNRIFKSKYNSEDNFFRLRDYDSESTDEEIDSWFRKDDLSD</sequence>
<keyword evidence="3 4" id="KW-0862">Zinc</keyword>
<feature type="domain" description="C3H1-type" evidence="5">
    <location>
        <begin position="58"/>
        <end position="86"/>
    </location>
</feature>
<dbReference type="GO" id="GO:0008270">
    <property type="term" value="F:zinc ion binding"/>
    <property type="evidence" value="ECO:0007669"/>
    <property type="project" value="UniProtKB-KW"/>
</dbReference>
<dbReference type="KEGG" id="vg:14445495"/>
<dbReference type="RefSeq" id="YP_007354378.1">
    <property type="nucleotide sequence ID" value="NC_020104.1"/>
</dbReference>